<organism evidence="9 10">
    <name type="scientific">Carnegiea gigantea</name>
    <dbReference type="NCBI Taxonomy" id="171969"/>
    <lineage>
        <taxon>Eukaryota</taxon>
        <taxon>Viridiplantae</taxon>
        <taxon>Streptophyta</taxon>
        <taxon>Embryophyta</taxon>
        <taxon>Tracheophyta</taxon>
        <taxon>Spermatophyta</taxon>
        <taxon>Magnoliopsida</taxon>
        <taxon>eudicotyledons</taxon>
        <taxon>Gunneridae</taxon>
        <taxon>Pentapetalae</taxon>
        <taxon>Caryophyllales</taxon>
        <taxon>Cactineae</taxon>
        <taxon>Cactaceae</taxon>
        <taxon>Cactoideae</taxon>
        <taxon>Echinocereeae</taxon>
        <taxon>Carnegiea</taxon>
    </lineage>
</organism>
<evidence type="ECO:0000313" key="10">
    <source>
        <dbReference type="Proteomes" id="UP001153076"/>
    </source>
</evidence>
<evidence type="ECO:0000256" key="3">
    <source>
        <dbReference type="ARBA" id="ARBA00022801"/>
    </source>
</evidence>
<evidence type="ECO:0000256" key="2">
    <source>
        <dbReference type="ARBA" id="ARBA00013006"/>
    </source>
</evidence>
<dbReference type="AlphaFoldDB" id="A0A9Q1KIG1"/>
<dbReference type="PANTHER" id="PTHR43329">
    <property type="entry name" value="EPOXIDE HYDROLASE"/>
    <property type="match status" value="1"/>
</dbReference>
<gene>
    <name evidence="9" type="ORF">Cgig2_016998</name>
</gene>
<dbReference type="GO" id="GO:0004301">
    <property type="term" value="F:epoxide hydrolase activity"/>
    <property type="evidence" value="ECO:0007669"/>
    <property type="project" value="UniProtKB-EC"/>
</dbReference>
<proteinExistence type="inferred from homology"/>
<dbReference type="InterPro" id="IPR000073">
    <property type="entry name" value="AB_hydrolase_1"/>
</dbReference>
<dbReference type="InterPro" id="IPR029058">
    <property type="entry name" value="AB_hydrolase_fold"/>
</dbReference>
<protein>
    <recommendedName>
        <fullName evidence="2">soluble epoxide hydrolase</fullName>
        <ecNumber evidence="2">3.3.2.10</ecNumber>
    </recommendedName>
</protein>
<dbReference type="PRINTS" id="PR00412">
    <property type="entry name" value="EPOXHYDRLASE"/>
</dbReference>
<dbReference type="EC" id="3.3.2.10" evidence="2"/>
<evidence type="ECO:0000259" key="8">
    <source>
        <dbReference type="Pfam" id="PF00561"/>
    </source>
</evidence>
<dbReference type="Proteomes" id="UP001153076">
    <property type="component" value="Unassembled WGS sequence"/>
</dbReference>
<evidence type="ECO:0000256" key="5">
    <source>
        <dbReference type="ARBA" id="ARBA00051067"/>
    </source>
</evidence>
<reference evidence="9" key="1">
    <citation type="submission" date="2022-04" db="EMBL/GenBank/DDBJ databases">
        <title>Carnegiea gigantea Genome sequencing and assembly v2.</title>
        <authorList>
            <person name="Copetti D."/>
            <person name="Sanderson M.J."/>
            <person name="Burquez A."/>
            <person name="Wojciechowski M.F."/>
        </authorList>
    </citation>
    <scope>NUCLEOTIDE SEQUENCE</scope>
    <source>
        <strain evidence="9">SGP5-SGP5p</strain>
        <tissue evidence="9">Aerial part</tissue>
    </source>
</reference>
<evidence type="ECO:0000256" key="1">
    <source>
        <dbReference type="ARBA" id="ARBA00004721"/>
    </source>
</evidence>
<dbReference type="InterPro" id="IPR000639">
    <property type="entry name" value="Epox_hydrolase-like"/>
</dbReference>
<name>A0A9Q1KIG1_9CARY</name>
<keyword evidence="3" id="KW-0378">Hydrolase</keyword>
<comment type="similarity">
    <text evidence="4">Belongs to the AB hydrolase superfamily. Epoxide hydrolase family.</text>
</comment>
<sequence>MEEIEHRVVQVNGIRMHIAQKGEGPAVLLLHGFPELWYTWRHQITALASNGYHAIAPDLRGYGDSDSPPCVTSYTCFHLAGDLVALLDLLGLGQAYLVAHDMGALVGWYLCMFRPDKIRAYVSLSVPFRPRNPKMKPTQILRAVFGDDYYMCRFQEPGDIETEIAKHGAKHVLKKILTTRDPGPPMLPKGKSFEVSHDDPITLPSWLSEEDVAYYASKYETKGFTGALNHYRNLDLNWELTAPWTGVEVKLPVKLVVGDQDMVYNMVGVKEYVHQGGFKKNVPFLQDVVVMEGVGHFINQERAEEVSRHICDFFAKF</sequence>
<dbReference type="EMBL" id="JAKOGI010000117">
    <property type="protein sequence ID" value="KAJ8443515.1"/>
    <property type="molecule type" value="Genomic_DNA"/>
</dbReference>
<evidence type="ECO:0000313" key="9">
    <source>
        <dbReference type="EMBL" id="KAJ8443515.1"/>
    </source>
</evidence>
<accession>A0A9Q1KIG1</accession>
<evidence type="ECO:0000256" key="6">
    <source>
        <dbReference type="ARBA" id="ARBA00058358"/>
    </source>
</evidence>
<comment type="caution">
    <text evidence="9">The sequence shown here is derived from an EMBL/GenBank/DDBJ whole genome shotgun (WGS) entry which is preliminary data.</text>
</comment>
<keyword evidence="10" id="KW-1185">Reference proteome</keyword>
<dbReference type="FunFam" id="3.40.50.1820:FF:000161">
    <property type="entry name" value="Epoxide hydrolase"/>
    <property type="match status" value="1"/>
</dbReference>
<dbReference type="Pfam" id="PF00561">
    <property type="entry name" value="Abhydrolase_1"/>
    <property type="match status" value="1"/>
</dbReference>
<comment type="function">
    <text evidence="6">Epoxide hydrolase involved in the biosynthesis of cucurbitacin and mogroside tetracyclic triterpene natural products (e.g. siamenoside I and mogrosides IV, V and VI). Cucurbitacins have cytotoxic properties and exhibit deterrent taste as a defense barrier against herbivores. Mogrosides are nonsugar highly oxygenated compounds used as high-intensity zero-calorie sweeteners; they also possess pharmacological properties such as regulating immunity, lowering blood sugar and lipid levels, protecting the liver, and acting as antioxidants and antitumor agents. Catalyzes the hydrolysis of aromatic epoxide-containing substrates, such as the conversion of 24,25-epoxycucurbitadienol to 24,25-dihydroxycucurbitadienol.</text>
</comment>
<dbReference type="Gene3D" id="3.40.50.1820">
    <property type="entry name" value="alpha/beta hydrolase"/>
    <property type="match status" value="1"/>
</dbReference>
<comment type="catalytic activity">
    <reaction evidence="7">
        <text>(24S)-24,25-epoxycucurbitadienol + H2O = (24R)-24,25-dihydroxycucurbitadienol</text>
        <dbReference type="Rhea" id="RHEA:81855"/>
        <dbReference type="ChEBI" id="CHEBI:15377"/>
        <dbReference type="ChEBI" id="CHEBI:229949"/>
        <dbReference type="ChEBI" id="CHEBI:229950"/>
    </reaction>
    <physiologicalReaction direction="left-to-right" evidence="7">
        <dbReference type="Rhea" id="RHEA:81856"/>
    </physiologicalReaction>
</comment>
<evidence type="ECO:0000256" key="4">
    <source>
        <dbReference type="ARBA" id="ARBA00038334"/>
    </source>
</evidence>
<comment type="catalytic activity">
    <reaction evidence="5">
        <text>an epoxide + H2O = an ethanediol</text>
        <dbReference type="Rhea" id="RHEA:19037"/>
        <dbReference type="ChEBI" id="CHEBI:15377"/>
        <dbReference type="ChEBI" id="CHEBI:32955"/>
        <dbReference type="ChEBI" id="CHEBI:140594"/>
        <dbReference type="EC" id="3.3.2.10"/>
    </reaction>
    <physiologicalReaction direction="left-to-right" evidence="5">
        <dbReference type="Rhea" id="RHEA:19038"/>
    </physiologicalReaction>
</comment>
<evidence type="ECO:0000256" key="7">
    <source>
        <dbReference type="ARBA" id="ARBA00093212"/>
    </source>
</evidence>
<feature type="domain" description="AB hydrolase-1" evidence="8">
    <location>
        <begin position="25"/>
        <end position="141"/>
    </location>
</feature>
<dbReference type="OrthoDB" id="7130006at2759"/>
<comment type="pathway">
    <text evidence="1">Secondary metabolite biosynthesis; terpenoid biosynthesis.</text>
</comment>
<dbReference type="SUPFAM" id="SSF53474">
    <property type="entry name" value="alpha/beta-Hydrolases"/>
    <property type="match status" value="1"/>
</dbReference>